<keyword evidence="4" id="KW-1185">Reference proteome</keyword>
<gene>
    <name evidence="3" type="ORF">GFD18_08885</name>
</gene>
<proteinExistence type="predicted"/>
<protein>
    <submittedName>
        <fullName evidence="3">Transcriptional regulator</fullName>
    </submittedName>
</protein>
<evidence type="ECO:0000313" key="3">
    <source>
        <dbReference type="EMBL" id="NEH12198.1"/>
    </source>
</evidence>
<sequence length="241" mass="26863">MAERHTHSRRCRNDEWKGRNMNEDSEYVRSFIPLVHFLGAALGSNTEVVLHDVTNPESSVIAIANGHVSGRSVGSPATDLMLKVLNDGMAQHKDYIAGYPGHVSHSEHSLVSSTYFIRRNDRIVGTICVNTDQTAFLTLKRSIEQIEHAYLPTPNVEETSETYEENLAVSVEDMAMQVFNAMSAENGIPVTKFSVDDRLKAMRTLNSRGYFQFKGAVSNVANLMGVSESTAYRYLRMAQAE</sequence>
<dbReference type="InterPro" id="IPR039446">
    <property type="entry name" value="DauR-like"/>
</dbReference>
<dbReference type="Pfam" id="PF13309">
    <property type="entry name" value="HTH_22"/>
    <property type="match status" value="1"/>
</dbReference>
<organism evidence="3 4">
    <name type="scientific">Bifidobacterium saimiriisciurei</name>
    <dbReference type="NCBI Taxonomy" id="2661627"/>
    <lineage>
        <taxon>Bacteria</taxon>
        <taxon>Bacillati</taxon>
        <taxon>Actinomycetota</taxon>
        <taxon>Actinomycetes</taxon>
        <taxon>Bifidobacteriales</taxon>
        <taxon>Bifidobacteriaceae</taxon>
        <taxon>Bifidobacterium</taxon>
    </lineage>
</organism>
<dbReference type="PANTHER" id="PTHR35568:SF1">
    <property type="entry name" value="TRANSCRIPTIONAL REGULATOR DAUR"/>
    <property type="match status" value="1"/>
</dbReference>
<dbReference type="EMBL" id="WHZU01000015">
    <property type="protein sequence ID" value="NEH12198.1"/>
    <property type="molecule type" value="Genomic_DNA"/>
</dbReference>
<accession>A0ABX0CHN0</accession>
<dbReference type="Proteomes" id="UP000475155">
    <property type="component" value="Unassembled WGS sequence"/>
</dbReference>
<dbReference type="InterPro" id="IPR039445">
    <property type="entry name" value="DauR-like_HTH"/>
</dbReference>
<dbReference type="Pfam" id="PF08348">
    <property type="entry name" value="PAS_6"/>
    <property type="match status" value="1"/>
</dbReference>
<dbReference type="InterPro" id="IPR013559">
    <property type="entry name" value="YheO"/>
</dbReference>
<evidence type="ECO:0000259" key="1">
    <source>
        <dbReference type="Pfam" id="PF08348"/>
    </source>
</evidence>
<evidence type="ECO:0000313" key="4">
    <source>
        <dbReference type="Proteomes" id="UP000475155"/>
    </source>
</evidence>
<dbReference type="PANTHER" id="PTHR35568">
    <property type="entry name" value="TRANSCRIPTIONAL REGULATOR DAUR"/>
    <property type="match status" value="1"/>
</dbReference>
<comment type="caution">
    <text evidence="3">The sequence shown here is derived from an EMBL/GenBank/DDBJ whole genome shotgun (WGS) entry which is preliminary data.</text>
</comment>
<name>A0ABX0CHN0_9BIFI</name>
<feature type="domain" description="Transcriptional regulator DauR-like HTH" evidence="2">
    <location>
        <begin position="178"/>
        <end position="236"/>
    </location>
</feature>
<feature type="domain" description="YheO-like" evidence="1">
    <location>
        <begin position="29"/>
        <end position="140"/>
    </location>
</feature>
<reference evidence="3 4" key="1">
    <citation type="submission" date="2019-10" db="EMBL/GenBank/DDBJ databases">
        <title>Bifidobacterium from non-human primates.</title>
        <authorList>
            <person name="Modesto M."/>
        </authorList>
    </citation>
    <scope>NUCLEOTIDE SEQUENCE [LARGE SCALE GENOMIC DNA]</scope>
    <source>
        <strain evidence="3 4">SMA1</strain>
    </source>
</reference>
<evidence type="ECO:0000259" key="2">
    <source>
        <dbReference type="Pfam" id="PF13309"/>
    </source>
</evidence>